<evidence type="ECO:0000313" key="3">
    <source>
        <dbReference type="Proteomes" id="UP001221757"/>
    </source>
</evidence>
<keyword evidence="1" id="KW-0472">Membrane</keyword>
<feature type="transmembrane region" description="Helical" evidence="1">
    <location>
        <begin position="88"/>
        <end position="109"/>
    </location>
</feature>
<keyword evidence="1" id="KW-0812">Transmembrane</keyword>
<evidence type="ECO:0000313" key="2">
    <source>
        <dbReference type="EMBL" id="KAJ7698553.1"/>
    </source>
</evidence>
<protein>
    <recommendedName>
        <fullName evidence="4">Transmembrane protein</fullName>
    </recommendedName>
</protein>
<proteinExistence type="predicted"/>
<feature type="transmembrane region" description="Helical" evidence="1">
    <location>
        <begin position="160"/>
        <end position="183"/>
    </location>
</feature>
<dbReference type="EMBL" id="JARKIE010000025">
    <property type="protein sequence ID" value="KAJ7698553.1"/>
    <property type="molecule type" value="Genomic_DNA"/>
</dbReference>
<keyword evidence="1" id="KW-1133">Transmembrane helix</keyword>
<dbReference type="Proteomes" id="UP001221757">
    <property type="component" value="Unassembled WGS sequence"/>
</dbReference>
<evidence type="ECO:0000256" key="1">
    <source>
        <dbReference type="SAM" id="Phobius"/>
    </source>
</evidence>
<sequence length="443" mass="48300">MRSHGRNGSFSEKYEVGELPIDSGTNLLQGSQEAPPRQNIISSTTLRWVSFTLHSSLIAVHLALAVVWSKGLQNRVVFSLEHQQIVSFVITAVTTTIGTIYSALLVYVTQTLSTRRSLRMDQTLTAIHDSAAAWSGIGSAVVYLWLQISVRGSFVGVLSAFIYLGNILALHISTPALFSVATFNSSQPIILQTENQLPSYPWSLDPTTINFQAYLARSTYNLPSAVANTTHEGLLDGTLYDILTDSGAIGDVRLNATGFDITCGYPTQMLTTPRLNTTVTEVFLDNSFLYSFESTQPAVIAPLTPQNGYTDRLVLYSTIPIVDSSSSHPSLLDVIPPMNGSISYVQIVECYQTLVPQTVVLDAQTRVISTVEPDIRKSASTWSPYSGPTSTVTLDPSNATNGNYLIEAWSLWYPQSPPSIIPLIPTNSAEVTKYLSVMDLCVN</sequence>
<keyword evidence="3" id="KW-1185">Reference proteome</keyword>
<evidence type="ECO:0008006" key="4">
    <source>
        <dbReference type="Google" id="ProtNLM"/>
    </source>
</evidence>
<dbReference type="AlphaFoldDB" id="A0AAD7DSR4"/>
<name>A0AAD7DSR4_MYCRO</name>
<feature type="transmembrane region" description="Helical" evidence="1">
    <location>
        <begin position="46"/>
        <end position="68"/>
    </location>
</feature>
<accession>A0AAD7DSR4</accession>
<organism evidence="2 3">
    <name type="scientific">Mycena rosella</name>
    <name type="common">Pink bonnet</name>
    <name type="synonym">Agaricus rosellus</name>
    <dbReference type="NCBI Taxonomy" id="1033263"/>
    <lineage>
        <taxon>Eukaryota</taxon>
        <taxon>Fungi</taxon>
        <taxon>Dikarya</taxon>
        <taxon>Basidiomycota</taxon>
        <taxon>Agaricomycotina</taxon>
        <taxon>Agaricomycetes</taxon>
        <taxon>Agaricomycetidae</taxon>
        <taxon>Agaricales</taxon>
        <taxon>Marasmiineae</taxon>
        <taxon>Mycenaceae</taxon>
        <taxon>Mycena</taxon>
    </lineage>
</organism>
<comment type="caution">
    <text evidence="2">The sequence shown here is derived from an EMBL/GenBank/DDBJ whole genome shotgun (WGS) entry which is preliminary data.</text>
</comment>
<gene>
    <name evidence="2" type="ORF">B0H17DRAFT_1196662</name>
</gene>
<reference evidence="2" key="1">
    <citation type="submission" date="2023-03" db="EMBL/GenBank/DDBJ databases">
        <title>Massive genome expansion in bonnet fungi (Mycena s.s.) driven by repeated elements and novel gene families across ecological guilds.</title>
        <authorList>
            <consortium name="Lawrence Berkeley National Laboratory"/>
            <person name="Harder C.B."/>
            <person name="Miyauchi S."/>
            <person name="Viragh M."/>
            <person name="Kuo A."/>
            <person name="Thoen E."/>
            <person name="Andreopoulos B."/>
            <person name="Lu D."/>
            <person name="Skrede I."/>
            <person name="Drula E."/>
            <person name="Henrissat B."/>
            <person name="Morin E."/>
            <person name="Kohler A."/>
            <person name="Barry K."/>
            <person name="LaButti K."/>
            <person name="Morin E."/>
            <person name="Salamov A."/>
            <person name="Lipzen A."/>
            <person name="Mereny Z."/>
            <person name="Hegedus B."/>
            <person name="Baldrian P."/>
            <person name="Stursova M."/>
            <person name="Weitz H."/>
            <person name="Taylor A."/>
            <person name="Grigoriev I.V."/>
            <person name="Nagy L.G."/>
            <person name="Martin F."/>
            <person name="Kauserud H."/>
        </authorList>
    </citation>
    <scope>NUCLEOTIDE SEQUENCE</scope>
    <source>
        <strain evidence="2">CBHHK067</strain>
    </source>
</reference>